<protein>
    <submittedName>
        <fullName evidence="2">Uncharacterized protein</fullName>
    </submittedName>
</protein>
<feature type="region of interest" description="Disordered" evidence="1">
    <location>
        <begin position="32"/>
        <end position="59"/>
    </location>
</feature>
<evidence type="ECO:0000313" key="3">
    <source>
        <dbReference type="Proteomes" id="UP001470230"/>
    </source>
</evidence>
<dbReference type="EMBL" id="JAPFFF010000027">
    <property type="protein sequence ID" value="KAK8847986.1"/>
    <property type="molecule type" value="Genomic_DNA"/>
</dbReference>
<sequence>MSFSEDSDAPRTDFDVDDLIQDLETQSSLNNIASSVNSGPIAPQAPQVHRSSTLQDVIQ</sequence>
<gene>
    <name evidence="2" type="ORF">M9Y10_019038</name>
</gene>
<reference evidence="2 3" key="1">
    <citation type="submission" date="2024-04" db="EMBL/GenBank/DDBJ databases">
        <title>Tritrichomonas musculus Genome.</title>
        <authorList>
            <person name="Alves-Ferreira E."/>
            <person name="Grigg M."/>
            <person name="Lorenzi H."/>
            <person name="Galac M."/>
        </authorList>
    </citation>
    <scope>NUCLEOTIDE SEQUENCE [LARGE SCALE GENOMIC DNA]</scope>
    <source>
        <strain evidence="2 3">EAF2021</strain>
    </source>
</reference>
<evidence type="ECO:0000313" key="2">
    <source>
        <dbReference type="EMBL" id="KAK8847986.1"/>
    </source>
</evidence>
<dbReference type="Proteomes" id="UP001470230">
    <property type="component" value="Unassembled WGS sequence"/>
</dbReference>
<accession>A0ABR2HIE2</accession>
<keyword evidence="3" id="KW-1185">Reference proteome</keyword>
<evidence type="ECO:0000256" key="1">
    <source>
        <dbReference type="SAM" id="MobiDB-lite"/>
    </source>
</evidence>
<organism evidence="2 3">
    <name type="scientific">Tritrichomonas musculus</name>
    <dbReference type="NCBI Taxonomy" id="1915356"/>
    <lineage>
        <taxon>Eukaryota</taxon>
        <taxon>Metamonada</taxon>
        <taxon>Parabasalia</taxon>
        <taxon>Tritrichomonadida</taxon>
        <taxon>Tritrichomonadidae</taxon>
        <taxon>Tritrichomonas</taxon>
    </lineage>
</organism>
<comment type="caution">
    <text evidence="2">The sequence shown here is derived from an EMBL/GenBank/DDBJ whole genome shotgun (WGS) entry which is preliminary data.</text>
</comment>
<name>A0ABR2HIE2_9EUKA</name>
<proteinExistence type="predicted"/>
<feature type="compositionally biased region" description="Polar residues" evidence="1">
    <location>
        <begin position="49"/>
        <end position="59"/>
    </location>
</feature>